<keyword evidence="4" id="KW-1185">Reference proteome</keyword>
<evidence type="ECO:0000313" key="4">
    <source>
        <dbReference type="Proteomes" id="UP001148313"/>
    </source>
</evidence>
<keyword evidence="1" id="KW-1133">Transmembrane helix</keyword>
<comment type="caution">
    <text evidence="3">The sequence shown here is derived from an EMBL/GenBank/DDBJ whole genome shotgun (WGS) entry which is preliminary data.</text>
</comment>
<protein>
    <submittedName>
        <fullName evidence="3">Uncharacterized protein</fullName>
    </submittedName>
</protein>
<dbReference type="EMBL" id="JAPJZH010000001">
    <property type="protein sequence ID" value="MDA4844133.1"/>
    <property type="molecule type" value="Genomic_DNA"/>
</dbReference>
<keyword evidence="1" id="KW-0812">Transmembrane</keyword>
<keyword evidence="1" id="KW-0472">Membrane</keyword>
<proteinExistence type="predicted"/>
<feature type="signal peptide" evidence="2">
    <location>
        <begin position="1"/>
        <end position="23"/>
    </location>
</feature>
<evidence type="ECO:0000256" key="1">
    <source>
        <dbReference type="SAM" id="Phobius"/>
    </source>
</evidence>
<sequence>MRNFSKHAVTVSTVLTAPVTAFAHPGGHTGFDAAGAFAHIVSSPFHLALLLVAVSVAGIGFARFVLPALIRNRRR</sequence>
<feature type="chain" id="PRO_5045288773" evidence="2">
    <location>
        <begin position="24"/>
        <end position="75"/>
    </location>
</feature>
<dbReference type="RefSeq" id="WP_271087656.1">
    <property type="nucleotide sequence ID" value="NZ_JAPJZH010000001.1"/>
</dbReference>
<evidence type="ECO:0000313" key="3">
    <source>
        <dbReference type="EMBL" id="MDA4844133.1"/>
    </source>
</evidence>
<name>A0ABT4VJC9_9HYPH</name>
<evidence type="ECO:0000256" key="2">
    <source>
        <dbReference type="SAM" id="SignalP"/>
    </source>
</evidence>
<dbReference type="Proteomes" id="UP001148313">
    <property type="component" value="Unassembled WGS sequence"/>
</dbReference>
<keyword evidence="2" id="KW-0732">Signal</keyword>
<reference evidence="3" key="1">
    <citation type="submission" date="2022-11" db="EMBL/GenBank/DDBJ databases">
        <title>Hoeflea poritis sp. nov., isolated from scleractinian coral Porites lutea.</title>
        <authorList>
            <person name="Zhang G."/>
            <person name="Wei Q."/>
            <person name="Cai L."/>
        </authorList>
    </citation>
    <scope>NUCLEOTIDE SEQUENCE</scope>
    <source>
        <strain evidence="3">E7-10</strain>
    </source>
</reference>
<organism evidence="3 4">
    <name type="scientific">Hoeflea poritis</name>
    <dbReference type="NCBI Taxonomy" id="2993659"/>
    <lineage>
        <taxon>Bacteria</taxon>
        <taxon>Pseudomonadati</taxon>
        <taxon>Pseudomonadota</taxon>
        <taxon>Alphaproteobacteria</taxon>
        <taxon>Hyphomicrobiales</taxon>
        <taxon>Rhizobiaceae</taxon>
        <taxon>Hoeflea</taxon>
    </lineage>
</organism>
<accession>A0ABT4VJC9</accession>
<gene>
    <name evidence="3" type="ORF">OOZ53_02180</name>
</gene>
<feature type="transmembrane region" description="Helical" evidence="1">
    <location>
        <begin position="47"/>
        <end position="66"/>
    </location>
</feature>